<dbReference type="PANTHER" id="PTHR43238:SF1">
    <property type="entry name" value="GDP-L-FUCOSE SYNTHASE"/>
    <property type="match status" value="1"/>
</dbReference>
<comment type="catalytic activity">
    <reaction evidence="5">
        <text>GDP-beta-L-fucose + NADP(+) = GDP-4-dehydro-alpha-D-rhamnose + NADPH + H(+)</text>
        <dbReference type="Rhea" id="RHEA:18885"/>
        <dbReference type="ChEBI" id="CHEBI:15378"/>
        <dbReference type="ChEBI" id="CHEBI:57273"/>
        <dbReference type="ChEBI" id="CHEBI:57783"/>
        <dbReference type="ChEBI" id="CHEBI:57964"/>
        <dbReference type="ChEBI" id="CHEBI:58349"/>
        <dbReference type="EC" id="1.1.1.271"/>
    </reaction>
</comment>
<feature type="binding site" evidence="5">
    <location>
        <position position="165"/>
    </location>
    <ligand>
        <name>NADP(+)</name>
        <dbReference type="ChEBI" id="CHEBI:58349"/>
    </ligand>
</feature>
<dbReference type="EMBL" id="JAACYA010000002">
    <property type="protein sequence ID" value="MBK3333191.1"/>
    <property type="molecule type" value="Genomic_DNA"/>
</dbReference>
<feature type="binding site" evidence="5">
    <location>
        <position position="378"/>
    </location>
    <ligand>
        <name>substrate</name>
    </ligand>
</feature>
<dbReference type="InterPro" id="IPR028614">
    <property type="entry name" value="GDP_fucose/colitose_synth"/>
</dbReference>
<feature type="binding site" evidence="5">
    <location>
        <position position="212"/>
    </location>
    <ligand>
        <name>substrate</name>
    </ligand>
</feature>
<feature type="domain" description="NAD-dependent epimerase/dehydratase" evidence="6">
    <location>
        <begin position="20"/>
        <end position="220"/>
    </location>
</feature>
<name>A0ABS1GJX7_9AQUI</name>
<feature type="binding site" evidence="5">
    <location>
        <position position="204"/>
    </location>
    <ligand>
        <name>NADP(+)</name>
        <dbReference type="ChEBI" id="CHEBI:58349"/>
    </ligand>
</feature>
<dbReference type="InterPro" id="IPR001509">
    <property type="entry name" value="Epimerase_deHydtase"/>
</dbReference>
<feature type="binding site" evidence="5">
    <location>
        <position position="285"/>
    </location>
    <ligand>
        <name>substrate</name>
    </ligand>
</feature>
<evidence type="ECO:0000313" key="8">
    <source>
        <dbReference type="Proteomes" id="UP000772812"/>
    </source>
</evidence>
<dbReference type="Proteomes" id="UP000772812">
    <property type="component" value="Unassembled WGS sequence"/>
</dbReference>
<feature type="active site" description="Proton donor/acceptor" evidence="5">
    <location>
        <position position="161"/>
    </location>
</feature>
<evidence type="ECO:0000256" key="1">
    <source>
        <dbReference type="ARBA" id="ARBA00005959"/>
    </source>
</evidence>
<dbReference type="HAMAP" id="MF_00956">
    <property type="entry name" value="GDP_fucose_synth"/>
    <property type="match status" value="1"/>
</dbReference>
<comment type="caution">
    <text evidence="7">The sequence shown here is derived from an EMBL/GenBank/DDBJ whole genome shotgun (WGS) entry which is preliminary data.</text>
</comment>
<evidence type="ECO:0000313" key="7">
    <source>
        <dbReference type="EMBL" id="MBK3333191.1"/>
    </source>
</evidence>
<sequence length="415" mass="47929">MKKNYSLLTTNYKLDKNSKIYVAGGTGLVGSAIIRKLKEKGYKNIISTYHNRKPLDGDIRWIQVDLTNQEQVIKFFEKEKPEYVFLAAAKVGGIWANNVYRADFIYQNLQIQNNVIHNSYIYGIKKLLFLGSTCIYPKNCPQPIKEEYLLTAPLEYTNEPYAIAKIAGIKMCESYNLQYGTNFISVMPTNLYGYNDNFDLEKSHVLPALIRKMHLGKALEEGNWDEIRKDLDKNPIEGIDGKASKEEILRILDKYGIKLNNSTNYQLPTTNYLLHTTHSVSVEIWGTGKPMREFLWSDDMADACVYLMENIDFIDIVKQMYPELDKEKLRLSYTNKEIRNTHINIGTGEDISIKDLAYLIKDIVGFKGDLYFNTLKPDGTMRKVTDVSKLHSLGWKHKTSLEEGIRKLYDWYLNT</sequence>
<dbReference type="CDD" id="cd05239">
    <property type="entry name" value="GDP_FS_SDR_e"/>
    <property type="match status" value="1"/>
</dbReference>
<feature type="binding site" evidence="5">
    <location>
        <begin position="188"/>
        <end position="191"/>
    </location>
    <ligand>
        <name>NADP(+)</name>
        <dbReference type="ChEBI" id="CHEBI:58349"/>
    </ligand>
</feature>
<keyword evidence="4 5" id="KW-0413">Isomerase</keyword>
<dbReference type="SUPFAM" id="SSF51735">
    <property type="entry name" value="NAD(P)-binding Rossmann-fold domains"/>
    <property type="match status" value="1"/>
</dbReference>
<evidence type="ECO:0000256" key="3">
    <source>
        <dbReference type="ARBA" id="ARBA00023002"/>
    </source>
</evidence>
<evidence type="ECO:0000256" key="5">
    <source>
        <dbReference type="HAMAP-Rule" id="MF_00956"/>
    </source>
</evidence>
<gene>
    <name evidence="5" type="primary">fcl</name>
    <name evidence="7" type="ORF">GWK41_08920</name>
</gene>
<accession>A0ABS1GJX7</accession>
<evidence type="ECO:0000259" key="6">
    <source>
        <dbReference type="Pfam" id="PF01370"/>
    </source>
</evidence>
<feature type="binding site" evidence="5">
    <location>
        <begin position="24"/>
        <end position="30"/>
    </location>
    <ligand>
        <name>NADP(+)</name>
        <dbReference type="ChEBI" id="CHEBI:58349"/>
    </ligand>
</feature>
<comment type="similarity">
    <text evidence="1 5">Belongs to the NAD(P)-dependent epimerase/dehydratase family. Fucose synthase subfamily.</text>
</comment>
<dbReference type="Gene3D" id="3.40.50.720">
    <property type="entry name" value="NAD(P)-binding Rossmann-like Domain"/>
    <property type="match status" value="2"/>
</dbReference>
<comment type="pathway">
    <text evidence="5">Nucleotide-sugar biosynthesis; GDP-L-fucose biosynthesis via de novo pathway; GDP-L-fucose from GDP-alpha-D-mannose: step 2/2.</text>
</comment>
<feature type="site" description="Important for catalytic activity" evidence="5">
    <location>
        <position position="132"/>
    </location>
</feature>
<dbReference type="RefSeq" id="WP_200674647.1">
    <property type="nucleotide sequence ID" value="NZ_JAACYA010000002.1"/>
</dbReference>
<keyword evidence="2 5" id="KW-0521">NADP</keyword>
<dbReference type="PANTHER" id="PTHR43238">
    <property type="entry name" value="GDP-L-FUCOSE SYNTHASE"/>
    <property type="match status" value="1"/>
</dbReference>
<dbReference type="InterPro" id="IPR036291">
    <property type="entry name" value="NAD(P)-bd_dom_sf"/>
</dbReference>
<keyword evidence="5" id="KW-0511">Multifunctional enzyme</keyword>
<dbReference type="Pfam" id="PF01370">
    <property type="entry name" value="Epimerase"/>
    <property type="match status" value="2"/>
</dbReference>
<feature type="binding site" evidence="5">
    <location>
        <begin position="130"/>
        <end position="133"/>
    </location>
    <ligand>
        <name>NADP(+)</name>
        <dbReference type="ChEBI" id="CHEBI:58349"/>
    </ligand>
</feature>
<feature type="binding site" evidence="5">
    <location>
        <position position="292"/>
    </location>
    <ligand>
        <name>substrate</name>
    </ligand>
</feature>
<keyword evidence="3 5" id="KW-0560">Oxidoreductase</keyword>
<reference evidence="7 8" key="1">
    <citation type="journal article" date="2021" name="Syst. Appl. Microbiol.">
        <title>Persephonella atlantica sp. nov.: How to adapt to physico-chemical gradients in high temperature hydrothermal habitats.</title>
        <authorList>
            <person name="Francois D.X."/>
            <person name="Godfroy A."/>
            <person name="Mathien C."/>
            <person name="Aube J."/>
            <person name="Cathalot C."/>
            <person name="Lesongeur F."/>
            <person name="L'Haridon S."/>
            <person name="Philippon X."/>
            <person name="Roussel E.G."/>
        </authorList>
    </citation>
    <scope>NUCLEOTIDE SEQUENCE [LARGE SCALE GENOMIC DNA]</scope>
    <source>
        <strain evidence="7 8">MO1340</strain>
    </source>
</reference>
<evidence type="ECO:0000256" key="4">
    <source>
        <dbReference type="ARBA" id="ARBA00023235"/>
    </source>
</evidence>
<keyword evidence="8" id="KW-1185">Reference proteome</keyword>
<protein>
    <recommendedName>
        <fullName evidence="5">GDP-L-fucose synthase</fullName>
        <ecNumber evidence="5">1.1.1.271</ecNumber>
    </recommendedName>
    <alternativeName>
        <fullName evidence="5">GDP-4-keto-6-deoxy-D-mannose-3,5-epimerase-4-reductase</fullName>
    </alternativeName>
</protein>
<proteinExistence type="inferred from homology"/>
<feature type="domain" description="NAD-dependent epimerase/dehydratase" evidence="6">
    <location>
        <begin position="275"/>
        <end position="313"/>
    </location>
</feature>
<feature type="site" description="Important for catalytic activity" evidence="5">
    <location>
        <position position="134"/>
    </location>
</feature>
<organism evidence="7 8">
    <name type="scientific">Persephonella atlantica</name>
    <dbReference type="NCBI Taxonomy" id="2699429"/>
    <lineage>
        <taxon>Bacteria</taxon>
        <taxon>Pseudomonadati</taxon>
        <taxon>Aquificota</taxon>
        <taxon>Aquificia</taxon>
        <taxon>Aquificales</taxon>
        <taxon>Hydrogenothermaceae</taxon>
        <taxon>Persephonella</taxon>
    </lineage>
</organism>
<evidence type="ECO:0000256" key="2">
    <source>
        <dbReference type="ARBA" id="ARBA00022857"/>
    </source>
</evidence>
<comment type="function">
    <text evidence="5">Catalyzes the two-step NADP-dependent conversion of GDP-4-dehydro-6-deoxy-D-mannose to GDP-fucose, involving an epimerase and a reductase reaction.</text>
</comment>
<dbReference type="EC" id="1.1.1.271" evidence="5"/>